<dbReference type="AlphaFoldDB" id="A0A0E9X6Q1"/>
<reference evidence="1" key="1">
    <citation type="submission" date="2014-11" db="EMBL/GenBank/DDBJ databases">
        <authorList>
            <person name="Amaro Gonzalez C."/>
        </authorList>
    </citation>
    <scope>NUCLEOTIDE SEQUENCE</scope>
</reference>
<name>A0A0E9X6Q1_ANGAN</name>
<protein>
    <submittedName>
        <fullName evidence="1">Uncharacterized protein</fullName>
    </submittedName>
</protein>
<sequence>MGQWVHTGFRIVFSLLKKTETVSHKSTVYSTQKKQKTNSYVTYGVEKTNNKKKKLKNKDFYMVNYLYRLEMN</sequence>
<reference evidence="1" key="2">
    <citation type="journal article" date="2015" name="Fish Shellfish Immunol.">
        <title>Early steps in the European eel (Anguilla anguilla)-Vibrio vulnificus interaction in the gills: Role of the RtxA13 toxin.</title>
        <authorList>
            <person name="Callol A."/>
            <person name="Pajuelo D."/>
            <person name="Ebbesson L."/>
            <person name="Teles M."/>
            <person name="MacKenzie S."/>
            <person name="Amaro C."/>
        </authorList>
    </citation>
    <scope>NUCLEOTIDE SEQUENCE</scope>
</reference>
<dbReference type="EMBL" id="GBXM01010431">
    <property type="protein sequence ID" value="JAH98146.1"/>
    <property type="molecule type" value="Transcribed_RNA"/>
</dbReference>
<evidence type="ECO:0000313" key="1">
    <source>
        <dbReference type="EMBL" id="JAH98146.1"/>
    </source>
</evidence>
<accession>A0A0E9X6Q1</accession>
<organism evidence="1">
    <name type="scientific">Anguilla anguilla</name>
    <name type="common">European freshwater eel</name>
    <name type="synonym">Muraena anguilla</name>
    <dbReference type="NCBI Taxonomy" id="7936"/>
    <lineage>
        <taxon>Eukaryota</taxon>
        <taxon>Metazoa</taxon>
        <taxon>Chordata</taxon>
        <taxon>Craniata</taxon>
        <taxon>Vertebrata</taxon>
        <taxon>Euteleostomi</taxon>
        <taxon>Actinopterygii</taxon>
        <taxon>Neopterygii</taxon>
        <taxon>Teleostei</taxon>
        <taxon>Anguilliformes</taxon>
        <taxon>Anguillidae</taxon>
        <taxon>Anguilla</taxon>
    </lineage>
</organism>
<proteinExistence type="predicted"/>